<evidence type="ECO:0000259" key="2">
    <source>
        <dbReference type="Pfam" id="PF00248"/>
    </source>
</evidence>
<dbReference type="Pfam" id="PF00248">
    <property type="entry name" value="Aldo_ket_red"/>
    <property type="match status" value="1"/>
</dbReference>
<dbReference type="OrthoDB" id="9768793at2"/>
<dbReference type="GO" id="GO:0016491">
    <property type="term" value="F:oxidoreductase activity"/>
    <property type="evidence" value="ECO:0007669"/>
    <property type="project" value="UniProtKB-KW"/>
</dbReference>
<dbReference type="Proteomes" id="UP000184295">
    <property type="component" value="Unassembled WGS sequence"/>
</dbReference>
<dbReference type="PANTHER" id="PTHR43364:SF4">
    <property type="entry name" value="NAD(P)-LINKED OXIDOREDUCTASE SUPERFAMILY PROTEIN"/>
    <property type="match status" value="1"/>
</dbReference>
<dbReference type="InterPro" id="IPR036812">
    <property type="entry name" value="NAD(P)_OxRdtase_dom_sf"/>
</dbReference>
<dbReference type="FunFam" id="3.20.20.100:FF:000004">
    <property type="entry name" value="Oxidoreductase, aldo/keto reductase"/>
    <property type="match status" value="1"/>
</dbReference>
<dbReference type="PANTHER" id="PTHR43364">
    <property type="entry name" value="NADH-SPECIFIC METHYLGLYOXAL REDUCTASE-RELATED"/>
    <property type="match status" value="1"/>
</dbReference>
<evidence type="ECO:0000313" key="4">
    <source>
        <dbReference type="Proteomes" id="UP000184295"/>
    </source>
</evidence>
<gene>
    <name evidence="3" type="ORF">SAMN02745225_00915</name>
</gene>
<reference evidence="4" key="1">
    <citation type="submission" date="2016-11" db="EMBL/GenBank/DDBJ databases">
        <authorList>
            <person name="Varghese N."/>
            <person name="Submissions S."/>
        </authorList>
    </citation>
    <scope>NUCLEOTIDE SEQUENCE [LARGE SCALE GENOMIC DNA]</scope>
    <source>
        <strain evidence="4">DSM 19514</strain>
    </source>
</reference>
<protein>
    <submittedName>
        <fullName evidence="3">Predicted oxidoreductase</fullName>
    </submittedName>
</protein>
<evidence type="ECO:0000256" key="1">
    <source>
        <dbReference type="ARBA" id="ARBA00023002"/>
    </source>
</evidence>
<feature type="domain" description="NADP-dependent oxidoreductase" evidence="2">
    <location>
        <begin position="16"/>
        <end position="305"/>
    </location>
</feature>
<dbReference type="InterPro" id="IPR023210">
    <property type="entry name" value="NADP_OxRdtase_dom"/>
</dbReference>
<dbReference type="PRINTS" id="PR00069">
    <property type="entry name" value="ALDKETRDTASE"/>
</dbReference>
<dbReference type="EMBL" id="FQUL01000009">
    <property type="protein sequence ID" value="SHE54080.1"/>
    <property type="molecule type" value="Genomic_DNA"/>
</dbReference>
<proteinExistence type="predicted"/>
<dbReference type="SUPFAM" id="SSF51430">
    <property type="entry name" value="NAD(P)-linked oxidoreductase"/>
    <property type="match status" value="1"/>
</dbReference>
<dbReference type="GO" id="GO:0005829">
    <property type="term" value="C:cytosol"/>
    <property type="evidence" value="ECO:0007669"/>
    <property type="project" value="UniProtKB-ARBA"/>
</dbReference>
<sequence>MNFRQLGNSGLTVSEVGLGCNNFGQRCDFETSKEVIFEALDQGINFFDTADIYGNKGGSESYMGKILKGRRDEIVLATKFGMDMGTNERALASRRYLRCAIEASLKRLQTDHIDLYQLHRPDPLTPIEETLEALDDLVRSGKVLYIGSSNLKGWQIAEAAFIAKELGTAHFVSAQNLYSVLERGVEDEVLGACQAFGVGFLPFFPLASGLLTGKFRRNSKPPEGTRLSGRPEILQNVDFDFLEALEAFARDRGMQLLDLAFAYLLYRPQVSSVIAGATSREQIKANVATQSHRLSENDYLELQQLLHSHG</sequence>
<dbReference type="AlphaFoldDB" id="A0A1M4UC03"/>
<dbReference type="STRING" id="1121881.SAMN02745225_00915"/>
<organism evidence="3 4">
    <name type="scientific">Ferrithrix thermotolerans DSM 19514</name>
    <dbReference type="NCBI Taxonomy" id="1121881"/>
    <lineage>
        <taxon>Bacteria</taxon>
        <taxon>Bacillati</taxon>
        <taxon>Actinomycetota</taxon>
        <taxon>Acidimicrobiia</taxon>
        <taxon>Acidimicrobiales</taxon>
        <taxon>Acidimicrobiaceae</taxon>
        <taxon>Ferrithrix</taxon>
    </lineage>
</organism>
<evidence type="ECO:0000313" key="3">
    <source>
        <dbReference type="EMBL" id="SHE54080.1"/>
    </source>
</evidence>
<dbReference type="InterPro" id="IPR050523">
    <property type="entry name" value="AKR_Detox_Biosynth"/>
</dbReference>
<dbReference type="Gene3D" id="3.20.20.100">
    <property type="entry name" value="NADP-dependent oxidoreductase domain"/>
    <property type="match status" value="1"/>
</dbReference>
<name>A0A1M4UC03_9ACTN</name>
<accession>A0A1M4UC03</accession>
<keyword evidence="4" id="KW-1185">Reference proteome</keyword>
<dbReference type="RefSeq" id="WP_072789209.1">
    <property type="nucleotide sequence ID" value="NZ_FQUL01000009.1"/>
</dbReference>
<keyword evidence="1" id="KW-0560">Oxidoreductase</keyword>
<dbReference type="InterPro" id="IPR020471">
    <property type="entry name" value="AKR"/>
</dbReference>